<dbReference type="SUPFAM" id="SSF81383">
    <property type="entry name" value="F-box domain"/>
    <property type="match status" value="1"/>
</dbReference>
<sequence length="685" mass="79967">MSFDIKAKRPRHEKATPTVQIANIGNLEYQGTFKFNFKWMLRIGSFLPPSSLVCVGTLSTQFYEWISHSDVWKDVSMTYAIHINPGCCSTPLFQGFWKYIQHVYIPPLIHCTNILSINMSHLQSVQSLHCGNIMFFNLLLFLDTSNIILPVRKLHIVMEEQSLFNAQVISKTDRWGLLFPYVEILCCSIPVDPIHLTFFYRHMDQCEHMFKGARYLQNIREISLTAPNELTVGFKGHRESLWLNLVKMISTYTRDIRSLSVSYCAKGCLDWILGSFPSLTELNIPTHFHGVSGLTKDKCVNNMYLRPLQWNHLFGSSSFQWTEVTLEIYSYPNKEYKDCDLKVLLSEDLAADSLVNPLLEQLCDNKFTPFWIRSTEYNSLQSSSHIYGGVCDIKFLFYRPGFTFLRSLTLFFTSDAYPNLDLNRCVGLKSLLHLTSFELQCSRFVTTELFVQLLLQCFHLPLSIRTFRLPLSSYRIPQSSCDLIMLFRRLKNLEHLAMTFRIQLFRIFGRRIKKKNAMMQSMYYSQRYLPVLVRLQSISFPLLHCLTYTQRNEWLQDIPISLRHLHSPGLCLYRFSLLRDRKTTGNWWSPYIDKLTNLRCMSLPSSICASLSNIGFIDTWYRKAVDAYKCDQKDHIHQQEIKSDIINELKECCVLLAPHTRQHCIHHISNDTLPLQSLCELIIRR</sequence>
<organism evidence="1">
    <name type="scientific">Sylvanvirus sp</name>
    <dbReference type="NCBI Taxonomy" id="2487774"/>
    <lineage>
        <taxon>Viruses</taxon>
    </lineage>
</organism>
<proteinExistence type="predicted"/>
<name>A0A3G5AHW8_9VIRU</name>
<evidence type="ECO:0008006" key="2">
    <source>
        <dbReference type="Google" id="ProtNLM"/>
    </source>
</evidence>
<evidence type="ECO:0000313" key="1">
    <source>
        <dbReference type="EMBL" id="AYV86812.1"/>
    </source>
</evidence>
<gene>
    <name evidence="1" type="ORF">Sylvanvirus10_9</name>
</gene>
<dbReference type="EMBL" id="MK072516">
    <property type="protein sequence ID" value="AYV86812.1"/>
    <property type="molecule type" value="Genomic_DNA"/>
</dbReference>
<accession>A0A3G5AHW8</accession>
<dbReference type="InterPro" id="IPR036047">
    <property type="entry name" value="F-box-like_dom_sf"/>
</dbReference>
<protein>
    <recommendedName>
        <fullName evidence="2">F-box domain-containing protein</fullName>
    </recommendedName>
</protein>
<reference evidence="1" key="1">
    <citation type="submission" date="2018-10" db="EMBL/GenBank/DDBJ databases">
        <title>Hidden diversity of soil giant viruses.</title>
        <authorList>
            <person name="Schulz F."/>
            <person name="Alteio L."/>
            <person name="Goudeau D."/>
            <person name="Ryan E.M."/>
            <person name="Malmstrom R.R."/>
            <person name="Blanchard J."/>
            <person name="Woyke T."/>
        </authorList>
    </citation>
    <scope>NUCLEOTIDE SEQUENCE</scope>
    <source>
        <strain evidence="1">SYV1</strain>
    </source>
</reference>